<feature type="transmembrane region" description="Helical" evidence="1">
    <location>
        <begin position="396"/>
        <end position="414"/>
    </location>
</feature>
<keyword evidence="1" id="KW-0472">Membrane</keyword>
<feature type="transmembrane region" description="Helical" evidence="1">
    <location>
        <begin position="456"/>
        <end position="483"/>
    </location>
</feature>
<keyword evidence="3" id="KW-1185">Reference proteome</keyword>
<evidence type="ECO:0000313" key="2">
    <source>
        <dbReference type="EMBL" id="PND39454.1"/>
    </source>
</evidence>
<proteinExistence type="predicted"/>
<dbReference type="OrthoDB" id="5688397at2"/>
<dbReference type="EMBL" id="POSP01000003">
    <property type="protein sequence ID" value="PND39454.1"/>
    <property type="molecule type" value="Genomic_DNA"/>
</dbReference>
<dbReference type="Proteomes" id="UP000235916">
    <property type="component" value="Unassembled WGS sequence"/>
</dbReference>
<name>A0A2N8L179_9BURK</name>
<accession>A0A2N8L179</accession>
<feature type="transmembrane region" description="Helical" evidence="1">
    <location>
        <begin position="503"/>
        <end position="522"/>
    </location>
</feature>
<feature type="transmembrane region" description="Helical" evidence="1">
    <location>
        <begin position="564"/>
        <end position="586"/>
    </location>
</feature>
<dbReference type="PIRSF" id="PIRSF015380">
    <property type="entry name" value="Site-sp_rcmb"/>
    <property type="match status" value="1"/>
</dbReference>
<dbReference type="AlphaFoldDB" id="A0A2N8L179"/>
<sequence length="678" mass="74179">MGGSLRRAPSWDLTALLNAADPRAELAARNLWLARLLEWLRHPPSREEERERSGSSLLPVLRLKHLLNVLERNPEHAQAVRLLLNSIWRDIDASGLFADVGFAPRVALWAEFQHRLQQRLLPRTADTRDLAELFGLLFPEDSDEQWLLALDEPLLQRLAALLNPALPAASETSAAPDTKPQWREAMLRGLTVLVSSVRAAGLSGPLRKRMSSELLADQPFEQLAGACDQLIQALRSGDAARSGQALQLLRALLDVCQRAAASVPEHLEAYGVSVDIVFAVEQMLARVQRIEALLDCLGAEQSPRELARLLAGLVRVGHERRSIRTLFSHHYSLLARKVAERSAETGEHYITRSREDYRQMLRHAAGGGAIIAGTTFAKFMVMALGLTAFWAGFWSGVNYAASFVIIHLLHWTVATKQPAMTAPAMAAKLQHINTPEGLSSFVDEVAHLLRSQIAGILGNLAVVAPVVLGVQLLSGLVMGAPLVGEKNAHYVLHSLSLLGPSPLFAAFTGVLLFASSLIAGWVENWFVLHRVDAAIAWNPGLIARLGQARAQRWAAWWRGNVSGLAANISLGLMLGLVPALLSFIGLPIEVRHVTLSTGQLAAAVGALGFEVLQQPAFWWCVAGIALTGVLNLGVSFYLALRVALRSRGIQLADQALLRRSIWQRFRAQPRSFFLPPKD</sequence>
<feature type="transmembrane region" description="Helical" evidence="1">
    <location>
        <begin position="616"/>
        <end position="640"/>
    </location>
</feature>
<dbReference type="InterPro" id="IPR011385">
    <property type="entry name" value="Site-sp_rcmbase"/>
</dbReference>
<evidence type="ECO:0000256" key="1">
    <source>
        <dbReference type="SAM" id="Phobius"/>
    </source>
</evidence>
<comment type="caution">
    <text evidence="2">The sequence shown here is derived from an EMBL/GenBank/DDBJ whole genome shotgun (WGS) entry which is preliminary data.</text>
</comment>
<keyword evidence="1" id="KW-1133">Transmembrane helix</keyword>
<dbReference type="Pfam" id="PF10136">
    <property type="entry name" value="SpecificRecomb"/>
    <property type="match status" value="1"/>
</dbReference>
<organism evidence="2 3">
    <name type="scientific">Kinneretia aquatilis</name>
    <dbReference type="NCBI Taxonomy" id="2070761"/>
    <lineage>
        <taxon>Bacteria</taxon>
        <taxon>Pseudomonadati</taxon>
        <taxon>Pseudomonadota</taxon>
        <taxon>Betaproteobacteria</taxon>
        <taxon>Burkholderiales</taxon>
        <taxon>Sphaerotilaceae</taxon>
        <taxon>Roseateles</taxon>
    </lineage>
</organism>
<evidence type="ECO:0000313" key="3">
    <source>
        <dbReference type="Proteomes" id="UP000235916"/>
    </source>
</evidence>
<protein>
    <submittedName>
        <fullName evidence="2">Recombinase</fullName>
    </submittedName>
</protein>
<gene>
    <name evidence="2" type="ORF">C1O66_19220</name>
</gene>
<keyword evidence="1" id="KW-0812">Transmembrane</keyword>
<reference evidence="2 3" key="1">
    <citation type="submission" date="2018-01" db="EMBL/GenBank/DDBJ databases">
        <title>Draft genome sequence of Paucibacter aquatile CR182 isolated from freshwater of the Nakdong River.</title>
        <authorList>
            <person name="Choi A."/>
            <person name="Chung E.J."/>
        </authorList>
    </citation>
    <scope>NUCLEOTIDE SEQUENCE [LARGE SCALE GENOMIC DNA]</scope>
    <source>
        <strain evidence="2 3">CR182</strain>
    </source>
</reference>